<evidence type="ECO:0000259" key="2">
    <source>
        <dbReference type="PROSITE" id="PS50943"/>
    </source>
</evidence>
<dbReference type="RefSeq" id="WP_377712512.1">
    <property type="nucleotide sequence ID" value="NZ_JBHTJM010000002.1"/>
</dbReference>
<dbReference type="InterPro" id="IPR001387">
    <property type="entry name" value="Cro/C1-type_HTH"/>
</dbReference>
<dbReference type="EMBL" id="JBHTJM010000002">
    <property type="protein sequence ID" value="MFD0962638.1"/>
    <property type="molecule type" value="Genomic_DNA"/>
</dbReference>
<dbReference type="SUPFAM" id="SSF51306">
    <property type="entry name" value="LexA/Signal peptidase"/>
    <property type="match status" value="1"/>
</dbReference>
<dbReference type="Pfam" id="PF01381">
    <property type="entry name" value="HTH_3"/>
    <property type="match status" value="1"/>
</dbReference>
<proteinExistence type="predicted"/>
<dbReference type="PROSITE" id="PS50943">
    <property type="entry name" value="HTH_CROC1"/>
    <property type="match status" value="1"/>
</dbReference>
<evidence type="ECO:0000256" key="1">
    <source>
        <dbReference type="ARBA" id="ARBA00023125"/>
    </source>
</evidence>
<evidence type="ECO:0000313" key="4">
    <source>
        <dbReference type="Proteomes" id="UP001596997"/>
    </source>
</evidence>
<dbReference type="SMART" id="SM00530">
    <property type="entry name" value="HTH_XRE"/>
    <property type="match status" value="1"/>
</dbReference>
<reference evidence="4" key="1">
    <citation type="journal article" date="2019" name="Int. J. Syst. Evol. Microbiol.">
        <title>The Global Catalogue of Microorganisms (GCM) 10K type strain sequencing project: providing services to taxonomists for standard genome sequencing and annotation.</title>
        <authorList>
            <consortium name="The Broad Institute Genomics Platform"/>
            <consortium name="The Broad Institute Genome Sequencing Center for Infectious Disease"/>
            <person name="Wu L."/>
            <person name="Ma J."/>
        </authorList>
    </citation>
    <scope>NUCLEOTIDE SEQUENCE [LARGE SCALE GENOMIC DNA]</scope>
    <source>
        <strain evidence="4">CCUG 62114</strain>
    </source>
</reference>
<dbReference type="SUPFAM" id="SSF47413">
    <property type="entry name" value="lambda repressor-like DNA-binding domains"/>
    <property type="match status" value="1"/>
</dbReference>
<feature type="domain" description="HTH cro/C1-type" evidence="2">
    <location>
        <begin position="8"/>
        <end position="62"/>
    </location>
</feature>
<dbReference type="InterPro" id="IPR010982">
    <property type="entry name" value="Lambda_DNA-bd_dom_sf"/>
</dbReference>
<sequence length="253" mass="29184">MSFFGKNIKKIRSVKNLSQQAFADLFGLKRATLGAYEEGRSEPKIDTIIMVANKFSIKIDDILTRDLTVNELLQFKSGITTDVNELTQEKFASIPCITESNSSDYIQFYEKETFVNQMPALKLPVKNTLPLRGYTINNLEMTSHDKGLYPNDIVVGHYFPVNKIKELLNGTLVLVLVKGKLILRRLYLVKNTVVLRADHINIDDKEFDKKDIDEIWKIKYVFYKRIPDYKDDLEDQLSILANELSKIKRKIGE</sequence>
<accession>A0ABW3HYN3</accession>
<evidence type="ECO:0000313" key="3">
    <source>
        <dbReference type="EMBL" id="MFD0962638.1"/>
    </source>
</evidence>
<dbReference type="InterPro" id="IPR036286">
    <property type="entry name" value="LexA/Signal_pep-like_sf"/>
</dbReference>
<dbReference type="Gene3D" id="1.10.260.40">
    <property type="entry name" value="lambda repressor-like DNA-binding domains"/>
    <property type="match status" value="1"/>
</dbReference>
<organism evidence="3 4">
    <name type="scientific">Pseudofulvibacter geojedonensis</name>
    <dbReference type="NCBI Taxonomy" id="1123758"/>
    <lineage>
        <taxon>Bacteria</taxon>
        <taxon>Pseudomonadati</taxon>
        <taxon>Bacteroidota</taxon>
        <taxon>Flavobacteriia</taxon>
        <taxon>Flavobacteriales</taxon>
        <taxon>Flavobacteriaceae</taxon>
        <taxon>Pseudofulvibacter</taxon>
    </lineage>
</organism>
<name>A0ABW3HYN3_9FLAO</name>
<dbReference type="PANTHER" id="PTHR46558">
    <property type="entry name" value="TRACRIPTIONAL REGULATORY PROTEIN-RELATED-RELATED"/>
    <property type="match status" value="1"/>
</dbReference>
<gene>
    <name evidence="3" type="ORF">ACFQ1O_01315</name>
</gene>
<comment type="caution">
    <text evidence="3">The sequence shown here is derived from an EMBL/GenBank/DDBJ whole genome shotgun (WGS) entry which is preliminary data.</text>
</comment>
<keyword evidence="1" id="KW-0238">DNA-binding</keyword>
<dbReference type="PANTHER" id="PTHR46558:SF11">
    <property type="entry name" value="HTH-TYPE TRANSCRIPTIONAL REGULATOR XRE"/>
    <property type="match status" value="1"/>
</dbReference>
<dbReference type="CDD" id="cd00093">
    <property type="entry name" value="HTH_XRE"/>
    <property type="match status" value="1"/>
</dbReference>
<keyword evidence="4" id="KW-1185">Reference proteome</keyword>
<protein>
    <submittedName>
        <fullName evidence="3">Helix-turn-helix domain-containing protein</fullName>
    </submittedName>
</protein>
<dbReference type="Proteomes" id="UP001596997">
    <property type="component" value="Unassembled WGS sequence"/>
</dbReference>